<evidence type="ECO:0000313" key="10">
    <source>
        <dbReference type="EMBL" id="MVB09794.1"/>
    </source>
</evidence>
<comment type="similarity">
    <text evidence="2">Belongs to the V-ATPase 116 kDa subunit family.</text>
</comment>
<evidence type="ECO:0000256" key="7">
    <source>
        <dbReference type="ARBA" id="ARBA00023136"/>
    </source>
</evidence>
<dbReference type="AlphaFoldDB" id="A0A6N8HVH8"/>
<dbReference type="PANTHER" id="PTHR11629:SF63">
    <property type="entry name" value="V-TYPE PROTON ATPASE SUBUNIT A"/>
    <property type="match status" value="1"/>
</dbReference>
<dbReference type="Gene3D" id="3.30.70.2750">
    <property type="match status" value="1"/>
</dbReference>
<keyword evidence="3" id="KW-0813">Transport</keyword>
<feature type="coiled-coil region" evidence="8">
    <location>
        <begin position="233"/>
        <end position="267"/>
    </location>
</feature>
<dbReference type="Pfam" id="PF01496">
    <property type="entry name" value="V_ATPase_I"/>
    <property type="match status" value="2"/>
</dbReference>
<evidence type="ECO:0000256" key="3">
    <source>
        <dbReference type="ARBA" id="ARBA00022448"/>
    </source>
</evidence>
<feature type="transmembrane region" description="Helical" evidence="9">
    <location>
        <begin position="407"/>
        <end position="426"/>
    </location>
</feature>
<keyword evidence="12" id="KW-1185">Reference proteome</keyword>
<keyword evidence="8" id="KW-0175">Coiled coil</keyword>
<feature type="transmembrane region" description="Helical" evidence="9">
    <location>
        <begin position="458"/>
        <end position="479"/>
    </location>
</feature>
<dbReference type="EMBL" id="VWXL01000014">
    <property type="protein sequence ID" value="MVB09794.1"/>
    <property type="molecule type" value="Genomic_DNA"/>
</dbReference>
<evidence type="ECO:0000256" key="2">
    <source>
        <dbReference type="ARBA" id="ARBA00009904"/>
    </source>
</evidence>
<accession>A0A7G8TFD6</accession>
<accession>A0A6N8HVH8</accession>
<reference evidence="10 12" key="1">
    <citation type="submission" date="2019-09" db="EMBL/GenBank/DDBJ databases">
        <title>Genome sequence of Clostridium sp. EA1.</title>
        <authorList>
            <person name="Poehlein A."/>
            <person name="Bengelsdorf F.R."/>
            <person name="Daniel R."/>
        </authorList>
    </citation>
    <scope>NUCLEOTIDE SEQUENCE [LARGE SCALE GENOMIC DNA]</scope>
    <source>
        <strain evidence="10 12">EA1</strain>
    </source>
</reference>
<dbReference type="KEGG" id="cfem:HCR03_09020"/>
<proteinExistence type="inferred from homology"/>
<feature type="transmembrane region" description="Helical" evidence="9">
    <location>
        <begin position="491"/>
        <end position="510"/>
    </location>
</feature>
<gene>
    <name evidence="10" type="ORF">CAFE_04590</name>
    <name evidence="11" type="ORF">HCR03_09020</name>
</gene>
<dbReference type="Gene3D" id="1.20.1460.20">
    <property type="match status" value="1"/>
</dbReference>
<protein>
    <submittedName>
        <fullName evidence="11">V-type ATP synthase subunit I</fullName>
    </submittedName>
    <submittedName>
        <fullName evidence="10">V-type ATPase 116kDa subunit family protein</fullName>
    </submittedName>
</protein>
<evidence type="ECO:0000313" key="13">
    <source>
        <dbReference type="Proteomes" id="UP000515909"/>
    </source>
</evidence>
<dbReference type="GO" id="GO:0016471">
    <property type="term" value="C:vacuolar proton-transporting V-type ATPase complex"/>
    <property type="evidence" value="ECO:0007669"/>
    <property type="project" value="TreeGrafter"/>
</dbReference>
<name>A0A6N8HVH8_9FIRM</name>
<feature type="transmembrane region" description="Helical" evidence="9">
    <location>
        <begin position="607"/>
        <end position="633"/>
    </location>
</feature>
<dbReference type="GO" id="GO:0046961">
    <property type="term" value="F:proton-transporting ATPase activity, rotational mechanism"/>
    <property type="evidence" value="ECO:0007669"/>
    <property type="project" value="InterPro"/>
</dbReference>
<feature type="transmembrane region" description="Helical" evidence="9">
    <location>
        <begin position="365"/>
        <end position="386"/>
    </location>
</feature>
<evidence type="ECO:0000256" key="6">
    <source>
        <dbReference type="ARBA" id="ARBA00023065"/>
    </source>
</evidence>
<dbReference type="Gene3D" id="3.30.70.2170">
    <property type="match status" value="1"/>
</dbReference>
<comment type="subcellular location">
    <subcellularLocation>
        <location evidence="1">Membrane</location>
        <topology evidence="1">Multi-pass membrane protein</topology>
    </subcellularLocation>
</comment>
<keyword evidence="5 9" id="KW-1133">Transmembrane helix</keyword>
<dbReference type="GO" id="GO:0051117">
    <property type="term" value="F:ATPase binding"/>
    <property type="evidence" value="ECO:0007669"/>
    <property type="project" value="TreeGrafter"/>
</dbReference>
<dbReference type="GO" id="GO:0033179">
    <property type="term" value="C:proton-transporting V-type ATPase, V0 domain"/>
    <property type="evidence" value="ECO:0007669"/>
    <property type="project" value="InterPro"/>
</dbReference>
<keyword evidence="7 9" id="KW-0472">Membrane</keyword>
<evidence type="ECO:0000256" key="9">
    <source>
        <dbReference type="SAM" id="Phobius"/>
    </source>
</evidence>
<dbReference type="GO" id="GO:0007035">
    <property type="term" value="P:vacuolar acidification"/>
    <property type="evidence" value="ECO:0007669"/>
    <property type="project" value="TreeGrafter"/>
</dbReference>
<feature type="transmembrane region" description="Helical" evidence="9">
    <location>
        <begin position="522"/>
        <end position="545"/>
    </location>
</feature>
<organism evidence="10 12">
    <name type="scientific">Caproicibacter fermentans</name>
    <dbReference type="NCBI Taxonomy" id="2576756"/>
    <lineage>
        <taxon>Bacteria</taxon>
        <taxon>Bacillati</taxon>
        <taxon>Bacillota</taxon>
        <taxon>Clostridia</taxon>
        <taxon>Eubacteriales</taxon>
        <taxon>Acutalibacteraceae</taxon>
        <taxon>Caproicibacter</taxon>
    </lineage>
</organism>
<sequence length="675" mass="74099">MAVIQMKRVTLCALRKNRKQVLEDLQRRGVVEISDTDIKDGVFQKSDLSDSRAVFAKNVSAARRALEILNRVVPQNRSMLSALEGKKQLSARQYEEFAQRHDETVRAAERLEALDRSIAESRSEIVRTELEREALSPWMETDVPLDFAGTKTTAAFIGSLPGAMTREELSVRVAQAAPQAGPFTAEVVGAAQDQTCFFLLCEKKDREAYAAALNALGFARPAVQSDRPPKQQAGALQAAAEEHRKAIERGEAEIKSLADRRSDLELLADYDTIRSDKYEVIGRLAQSKRTFLLTGFVPAKKAAGLEAALTGKYDLAIDFSDPDEKEDVPVLLKNNAFTTPVEDVVESFSLPGKGEIDPTAIMAPFYYFLYGMMLGDAAYGIIMTLVTFLLMKKFPRMSPTMHKMLNMFFYCGISTTFWGVMFGSYFGDVVDVVGSTFFHTSVSLPALWFAPLNQPMRLLVFCLLVGVIHLFTGLGAGLYEAVHAGRYRDALYDVVFWYLLVGGLIIMLLSSSMIRSMFGLSFVIPSPVATGAGIVAALAAAGIILTGGRESKNPVKRIMKGLYALYNVTGYLSDMLSYSRLLALGLATGVIASVVNKMAAMAGGGAVGAIVFILIFIVGHTLNIAINMLGAYVHTNRLQYVEFFGKFYSGGGRKFNPFSASAHTQYYQFKEENES</sequence>
<evidence type="ECO:0000313" key="12">
    <source>
        <dbReference type="Proteomes" id="UP000469440"/>
    </source>
</evidence>
<dbReference type="OrthoDB" id="9803814at2"/>
<dbReference type="Proteomes" id="UP000515909">
    <property type="component" value="Chromosome"/>
</dbReference>
<evidence type="ECO:0000256" key="5">
    <source>
        <dbReference type="ARBA" id="ARBA00022989"/>
    </source>
</evidence>
<feature type="transmembrane region" description="Helical" evidence="9">
    <location>
        <begin position="575"/>
        <end position="595"/>
    </location>
</feature>
<keyword evidence="4 9" id="KW-0812">Transmembrane</keyword>
<reference evidence="11 13" key="2">
    <citation type="submission" date="2020-08" db="EMBL/GenBank/DDBJ databases">
        <title>The isolate Caproiciproducens sp. 7D4C2 produces n-caproate at mildly acidic conditions from hexoses: genome and rBOX comparison with related strains and chain-elongating bacteria.</title>
        <authorList>
            <person name="Esquivel-Elizondo S."/>
            <person name="Bagci C."/>
            <person name="Temovska M."/>
            <person name="Jeon B.S."/>
            <person name="Bessarab I."/>
            <person name="Williams R.B.H."/>
            <person name="Huson D.H."/>
            <person name="Angenent L.T."/>
        </authorList>
    </citation>
    <scope>NUCLEOTIDE SEQUENCE [LARGE SCALE GENOMIC DNA]</scope>
    <source>
        <strain evidence="11 13">7D4C2</strain>
    </source>
</reference>
<evidence type="ECO:0000256" key="4">
    <source>
        <dbReference type="ARBA" id="ARBA00022692"/>
    </source>
</evidence>
<evidence type="ECO:0000256" key="1">
    <source>
        <dbReference type="ARBA" id="ARBA00004141"/>
    </source>
</evidence>
<dbReference type="PANTHER" id="PTHR11629">
    <property type="entry name" value="VACUOLAR PROTON ATPASES"/>
    <property type="match status" value="1"/>
</dbReference>
<evidence type="ECO:0000313" key="11">
    <source>
        <dbReference type="EMBL" id="QNK42327.1"/>
    </source>
</evidence>
<dbReference type="Proteomes" id="UP000469440">
    <property type="component" value="Unassembled WGS sequence"/>
</dbReference>
<dbReference type="InterPro" id="IPR002490">
    <property type="entry name" value="V-ATPase_116kDa_su"/>
</dbReference>
<dbReference type="EMBL" id="CP060286">
    <property type="protein sequence ID" value="QNK42327.1"/>
    <property type="molecule type" value="Genomic_DNA"/>
</dbReference>
<evidence type="ECO:0000256" key="8">
    <source>
        <dbReference type="SAM" id="Coils"/>
    </source>
</evidence>
<keyword evidence="6" id="KW-0406">Ion transport</keyword>